<dbReference type="EMBL" id="JAHQIW010006566">
    <property type="protein sequence ID" value="KAJ1369460.1"/>
    <property type="molecule type" value="Genomic_DNA"/>
</dbReference>
<dbReference type="Proteomes" id="UP001196413">
    <property type="component" value="Unassembled WGS sequence"/>
</dbReference>
<evidence type="ECO:0000313" key="2">
    <source>
        <dbReference type="EMBL" id="KAJ1369460.1"/>
    </source>
</evidence>
<evidence type="ECO:0000313" key="3">
    <source>
        <dbReference type="Proteomes" id="UP001196413"/>
    </source>
</evidence>
<reference evidence="2" key="1">
    <citation type="submission" date="2021-06" db="EMBL/GenBank/DDBJ databases">
        <title>Parelaphostrongylus tenuis whole genome reference sequence.</title>
        <authorList>
            <person name="Garwood T.J."/>
            <person name="Larsen P.A."/>
            <person name="Fountain-Jones N.M."/>
            <person name="Garbe J.R."/>
            <person name="Macchietto M.G."/>
            <person name="Kania S.A."/>
            <person name="Gerhold R.W."/>
            <person name="Richards J.E."/>
            <person name="Wolf T.M."/>
        </authorList>
    </citation>
    <scope>NUCLEOTIDE SEQUENCE</scope>
    <source>
        <strain evidence="2">MNPRO001-30</strain>
        <tissue evidence="2">Meninges</tissue>
    </source>
</reference>
<comment type="caution">
    <text evidence="2">The sequence shown here is derived from an EMBL/GenBank/DDBJ whole genome shotgun (WGS) entry which is preliminary data.</text>
</comment>
<feature type="chain" id="PRO_5041923936" description="Secreted protein" evidence="1">
    <location>
        <begin position="22"/>
        <end position="72"/>
    </location>
</feature>
<sequence length="72" mass="8061">MRNSLHIVIALNNFLCVIVDAVPVNVADNSLSLRLKIKDTAIHGSVNRVQRWKRQSYGHVVEDAPVSNGRRV</sequence>
<keyword evidence="3" id="KW-1185">Reference proteome</keyword>
<organism evidence="2 3">
    <name type="scientific">Parelaphostrongylus tenuis</name>
    <name type="common">Meningeal worm</name>
    <dbReference type="NCBI Taxonomy" id="148309"/>
    <lineage>
        <taxon>Eukaryota</taxon>
        <taxon>Metazoa</taxon>
        <taxon>Ecdysozoa</taxon>
        <taxon>Nematoda</taxon>
        <taxon>Chromadorea</taxon>
        <taxon>Rhabditida</taxon>
        <taxon>Rhabditina</taxon>
        <taxon>Rhabditomorpha</taxon>
        <taxon>Strongyloidea</taxon>
        <taxon>Metastrongylidae</taxon>
        <taxon>Parelaphostrongylus</taxon>
    </lineage>
</organism>
<dbReference type="AlphaFoldDB" id="A0AAD5R4G0"/>
<name>A0AAD5R4G0_PARTN</name>
<accession>A0AAD5R4G0</accession>
<protein>
    <recommendedName>
        <fullName evidence="4">Secreted protein</fullName>
    </recommendedName>
</protein>
<proteinExistence type="predicted"/>
<gene>
    <name evidence="2" type="ORF">KIN20_030929</name>
</gene>
<feature type="signal peptide" evidence="1">
    <location>
        <begin position="1"/>
        <end position="21"/>
    </location>
</feature>
<evidence type="ECO:0000256" key="1">
    <source>
        <dbReference type="SAM" id="SignalP"/>
    </source>
</evidence>
<evidence type="ECO:0008006" key="4">
    <source>
        <dbReference type="Google" id="ProtNLM"/>
    </source>
</evidence>
<keyword evidence="1" id="KW-0732">Signal</keyword>